<dbReference type="InterPro" id="IPR036188">
    <property type="entry name" value="FAD/NAD-bd_sf"/>
</dbReference>
<evidence type="ECO:0000256" key="1">
    <source>
        <dbReference type="ARBA" id="ARBA00023002"/>
    </source>
</evidence>
<reference evidence="5 6" key="1">
    <citation type="journal article" date="2018" name="Front. Plant Sci.">
        <title>Red Clover (Trifolium pratense) and Zigzag Clover (T. medium) - A Picture of Genomic Similarities and Differences.</title>
        <authorList>
            <person name="Dluhosova J."/>
            <person name="Istvanek J."/>
            <person name="Nedelnik J."/>
            <person name="Repkova J."/>
        </authorList>
    </citation>
    <scope>NUCLEOTIDE SEQUENCE [LARGE SCALE GENOMIC DNA]</scope>
    <source>
        <strain evidence="6">cv. 10/8</strain>
        <tissue evidence="5">Leaf</tissue>
    </source>
</reference>
<comment type="similarity">
    <text evidence="3">Belongs to the 3-hydroxybenzoate 6-hydroxylase family.</text>
</comment>
<dbReference type="EMBL" id="LXQA010033556">
    <property type="protein sequence ID" value="MCH96889.1"/>
    <property type="molecule type" value="Genomic_DNA"/>
</dbReference>
<name>A0A392NCI7_9FABA</name>
<organism evidence="5 6">
    <name type="scientific">Trifolium medium</name>
    <dbReference type="NCBI Taxonomy" id="97028"/>
    <lineage>
        <taxon>Eukaryota</taxon>
        <taxon>Viridiplantae</taxon>
        <taxon>Streptophyta</taxon>
        <taxon>Embryophyta</taxon>
        <taxon>Tracheophyta</taxon>
        <taxon>Spermatophyta</taxon>
        <taxon>Magnoliopsida</taxon>
        <taxon>eudicotyledons</taxon>
        <taxon>Gunneridae</taxon>
        <taxon>Pentapetalae</taxon>
        <taxon>rosids</taxon>
        <taxon>fabids</taxon>
        <taxon>Fabales</taxon>
        <taxon>Fabaceae</taxon>
        <taxon>Papilionoideae</taxon>
        <taxon>50 kb inversion clade</taxon>
        <taxon>NPAAA clade</taxon>
        <taxon>Hologalegina</taxon>
        <taxon>IRL clade</taxon>
        <taxon>Trifolieae</taxon>
        <taxon>Trifolium</taxon>
    </lineage>
</organism>
<evidence type="ECO:0000259" key="4">
    <source>
        <dbReference type="Pfam" id="PF01494"/>
    </source>
</evidence>
<protein>
    <submittedName>
        <fullName evidence="5">Zeaxanthin epoxidase</fullName>
    </submittedName>
</protein>
<dbReference type="InterPro" id="IPR002938">
    <property type="entry name" value="FAD-bd"/>
</dbReference>
<dbReference type="SUPFAM" id="SSF51905">
    <property type="entry name" value="FAD/NAD(P)-binding domain"/>
    <property type="match status" value="1"/>
</dbReference>
<proteinExistence type="inferred from homology"/>
<dbReference type="GO" id="GO:0071949">
    <property type="term" value="F:FAD binding"/>
    <property type="evidence" value="ECO:0007669"/>
    <property type="project" value="InterPro"/>
</dbReference>
<gene>
    <name evidence="5" type="ORF">A2U01_0017880</name>
</gene>
<dbReference type="PANTHER" id="PTHR45934">
    <property type="entry name" value="FAD/NAD(P)-BINDING OXIDOREDUCTASE FAMILY PROTEIN"/>
    <property type="match status" value="1"/>
</dbReference>
<keyword evidence="1" id="KW-0560">Oxidoreductase</keyword>
<dbReference type="InterPro" id="IPR044560">
    <property type="entry name" value="MOase"/>
</dbReference>
<keyword evidence="6" id="KW-1185">Reference proteome</keyword>
<evidence type="ECO:0000256" key="3">
    <source>
        <dbReference type="ARBA" id="ARBA00024018"/>
    </source>
</evidence>
<dbReference type="Gene3D" id="3.50.50.60">
    <property type="entry name" value="FAD/NAD(P)-binding domain"/>
    <property type="match status" value="1"/>
</dbReference>
<comment type="caution">
    <text evidence="5">The sequence shown here is derived from an EMBL/GenBank/DDBJ whole genome shotgun (WGS) entry which is preliminary data.</text>
</comment>
<sequence>LRSSKLIRAQSSDVQKEHVVIVGGGIAGLATALSLHRLGVRSLVLEQSESLRTGGTSLTLFKNGWSVLNSIGVANYLRTQYLEIQGMVVKSEDGRELRAFNFKEEDESQEVRAVERRVLLETLAAQLPPDTIQYSSRLVKIEPSSNGDTLLEFTNGSKLLAQGATEFDVLTI</sequence>
<feature type="domain" description="FAD-binding" evidence="4">
    <location>
        <begin position="18"/>
        <end position="88"/>
    </location>
</feature>
<dbReference type="PANTHER" id="PTHR45934:SF9">
    <property type="entry name" value="FAD_NAD(P)-BINDING OXIDOREDUCTASE FAMILY PROTEIN"/>
    <property type="match status" value="1"/>
</dbReference>
<dbReference type="Proteomes" id="UP000265520">
    <property type="component" value="Unassembled WGS sequence"/>
</dbReference>
<evidence type="ECO:0000256" key="2">
    <source>
        <dbReference type="ARBA" id="ARBA00023033"/>
    </source>
</evidence>
<feature type="non-terminal residue" evidence="5">
    <location>
        <position position="1"/>
    </location>
</feature>
<evidence type="ECO:0000313" key="6">
    <source>
        <dbReference type="Proteomes" id="UP000265520"/>
    </source>
</evidence>
<dbReference type="GO" id="GO:0004497">
    <property type="term" value="F:monooxygenase activity"/>
    <property type="evidence" value="ECO:0007669"/>
    <property type="project" value="UniProtKB-KW"/>
</dbReference>
<dbReference type="Pfam" id="PF01494">
    <property type="entry name" value="FAD_binding_3"/>
    <property type="match status" value="1"/>
</dbReference>
<accession>A0A392NCI7</accession>
<dbReference type="AlphaFoldDB" id="A0A392NCI7"/>
<evidence type="ECO:0000313" key="5">
    <source>
        <dbReference type="EMBL" id="MCH96889.1"/>
    </source>
</evidence>
<keyword evidence="2" id="KW-0503">Monooxygenase</keyword>